<dbReference type="EMBL" id="ML732188">
    <property type="protein sequence ID" value="KAB8075852.1"/>
    <property type="molecule type" value="Genomic_DNA"/>
</dbReference>
<comment type="similarity">
    <text evidence="1">Belongs to the aldo/keto reductase family.</text>
</comment>
<dbReference type="Pfam" id="PF00248">
    <property type="entry name" value="Aldo_ket_red"/>
    <property type="match status" value="1"/>
</dbReference>
<organism evidence="12 13">
    <name type="scientific">Aspergillus leporis</name>
    <dbReference type="NCBI Taxonomy" id="41062"/>
    <lineage>
        <taxon>Eukaryota</taxon>
        <taxon>Fungi</taxon>
        <taxon>Dikarya</taxon>
        <taxon>Ascomycota</taxon>
        <taxon>Pezizomycotina</taxon>
        <taxon>Eurotiomycetes</taxon>
        <taxon>Eurotiomycetidae</taxon>
        <taxon>Eurotiales</taxon>
        <taxon>Aspergillaceae</taxon>
        <taxon>Aspergillus</taxon>
        <taxon>Aspergillus subgen. Circumdati</taxon>
    </lineage>
</organism>
<evidence type="ECO:0000256" key="3">
    <source>
        <dbReference type="ARBA" id="ARBA00022857"/>
    </source>
</evidence>
<evidence type="ECO:0000256" key="9">
    <source>
        <dbReference type="PIRSR" id="PIRSR000097-2"/>
    </source>
</evidence>
<evidence type="ECO:0000256" key="5">
    <source>
        <dbReference type="ARBA" id="ARBA00025065"/>
    </source>
</evidence>
<dbReference type="InterPro" id="IPR044494">
    <property type="entry name" value="AKR3C2/3"/>
</dbReference>
<dbReference type="Gene3D" id="3.20.20.100">
    <property type="entry name" value="NADP-dependent oxidoreductase domain"/>
    <property type="match status" value="1"/>
</dbReference>
<dbReference type="EC" id="1.1.1.307" evidence="2"/>
<dbReference type="PRINTS" id="PR00069">
    <property type="entry name" value="ALDKETRDTASE"/>
</dbReference>
<feature type="site" description="Lowers pKa of active site Tyr" evidence="10">
    <location>
        <position position="90"/>
    </location>
</feature>
<reference evidence="12 13" key="1">
    <citation type="submission" date="2019-04" db="EMBL/GenBank/DDBJ databases">
        <title>Friends and foes A comparative genomics study of 23 Aspergillus species from section Flavi.</title>
        <authorList>
            <consortium name="DOE Joint Genome Institute"/>
            <person name="Kjaerbolling I."/>
            <person name="Vesth T."/>
            <person name="Frisvad J.C."/>
            <person name="Nybo J.L."/>
            <person name="Theobald S."/>
            <person name="Kildgaard S."/>
            <person name="Isbrandt T."/>
            <person name="Kuo A."/>
            <person name="Sato A."/>
            <person name="Lyhne E.K."/>
            <person name="Kogle M.E."/>
            <person name="Wiebenga A."/>
            <person name="Kun R.S."/>
            <person name="Lubbers R.J."/>
            <person name="Makela M.R."/>
            <person name="Barry K."/>
            <person name="Chovatia M."/>
            <person name="Clum A."/>
            <person name="Daum C."/>
            <person name="Haridas S."/>
            <person name="He G."/>
            <person name="LaButti K."/>
            <person name="Lipzen A."/>
            <person name="Mondo S."/>
            <person name="Riley R."/>
            <person name="Salamov A."/>
            <person name="Simmons B.A."/>
            <person name="Magnuson J.K."/>
            <person name="Henrissat B."/>
            <person name="Mortensen U.H."/>
            <person name="Larsen T.O."/>
            <person name="Devries R.P."/>
            <person name="Grigoriev I.V."/>
            <person name="Machida M."/>
            <person name="Baker S.E."/>
            <person name="Andersen M.R."/>
        </authorList>
    </citation>
    <scope>NUCLEOTIDE SEQUENCE [LARGE SCALE GENOMIC DNA]</scope>
    <source>
        <strain evidence="12 13">CBS 151.66</strain>
    </source>
</reference>
<comment type="catalytic activity">
    <reaction evidence="7">
        <text>xylitol + NAD(+) = D-xylose + NADH + H(+)</text>
        <dbReference type="Rhea" id="RHEA:27441"/>
        <dbReference type="ChEBI" id="CHEBI:15378"/>
        <dbReference type="ChEBI" id="CHEBI:17151"/>
        <dbReference type="ChEBI" id="CHEBI:53455"/>
        <dbReference type="ChEBI" id="CHEBI:57540"/>
        <dbReference type="ChEBI" id="CHEBI:57945"/>
        <dbReference type="EC" id="1.1.1.307"/>
    </reaction>
</comment>
<feature type="domain" description="NADP-dependent oxidoreductase" evidence="11">
    <location>
        <begin position="27"/>
        <end position="277"/>
    </location>
</feature>
<gene>
    <name evidence="12" type="ORF">BDV29DRAFT_200614</name>
</gene>
<dbReference type="SUPFAM" id="SSF51430">
    <property type="entry name" value="NAD(P)-linked oxidoreductase"/>
    <property type="match status" value="1"/>
</dbReference>
<keyword evidence="4" id="KW-0560">Oxidoreductase</keyword>
<evidence type="ECO:0000256" key="10">
    <source>
        <dbReference type="PIRSR" id="PIRSR000097-3"/>
    </source>
</evidence>
<evidence type="ECO:0000313" key="12">
    <source>
        <dbReference type="EMBL" id="KAB8075852.1"/>
    </source>
</evidence>
<dbReference type="CDD" id="cd19120">
    <property type="entry name" value="AKR_AKR3C2-3"/>
    <property type="match status" value="1"/>
</dbReference>
<dbReference type="OrthoDB" id="416253at2759"/>
<accession>A0A5N5X955</accession>
<evidence type="ECO:0000256" key="8">
    <source>
        <dbReference type="PIRSR" id="PIRSR000097-1"/>
    </source>
</evidence>
<dbReference type="PROSITE" id="PS00798">
    <property type="entry name" value="ALDOKETO_REDUCTASE_1"/>
    <property type="match status" value="1"/>
</dbReference>
<dbReference type="PROSITE" id="PS00062">
    <property type="entry name" value="ALDOKETO_REDUCTASE_2"/>
    <property type="match status" value="1"/>
</dbReference>
<sequence length="296" mass="32849">MASASIPITPRVKLNDNVSIPILGYGTGTAWYKKAGDNSVNRELVEAVKTAIRLGYRHLDGAEVYNTEAELGVAIKESGIPREDLFVTTKVITNIADIPSAIDQSLRKLQLDYVDLYLIHAPFFAKSDRELQDAWAAMEKVQQVGKAKAIGVSNYHQSHLETTLQTAVIPPVINQIEHHPYLQQGELLTFQKENGIKTASYSPLTPILRAPGGPVDAKVAELAAKYNVTEGEILLRWSLDRGDVSVTTSSKESRLQVFLRVLTFQLTPEEVEEISQIGGGRHYRVFWRKDHGEESS</sequence>
<keyword evidence="13" id="KW-1185">Reference proteome</keyword>
<dbReference type="InterPro" id="IPR020471">
    <property type="entry name" value="AKR"/>
</dbReference>
<feature type="binding site" evidence="9">
    <location>
        <position position="120"/>
    </location>
    <ligand>
        <name>substrate</name>
    </ligand>
</feature>
<evidence type="ECO:0000256" key="7">
    <source>
        <dbReference type="ARBA" id="ARBA00049485"/>
    </source>
</evidence>
<dbReference type="InterPro" id="IPR018170">
    <property type="entry name" value="Aldo/ket_reductase_CS"/>
</dbReference>
<evidence type="ECO:0000259" key="11">
    <source>
        <dbReference type="Pfam" id="PF00248"/>
    </source>
</evidence>
<dbReference type="InterPro" id="IPR023210">
    <property type="entry name" value="NADP_OxRdtase_dom"/>
</dbReference>
<comment type="catalytic activity">
    <reaction evidence="6">
        <text>xylitol + NADP(+) = D-xylose + NADPH + H(+)</text>
        <dbReference type="Rhea" id="RHEA:27445"/>
        <dbReference type="ChEBI" id="CHEBI:15378"/>
        <dbReference type="ChEBI" id="CHEBI:17151"/>
        <dbReference type="ChEBI" id="CHEBI:53455"/>
        <dbReference type="ChEBI" id="CHEBI:57783"/>
        <dbReference type="ChEBI" id="CHEBI:58349"/>
        <dbReference type="EC" id="1.1.1.307"/>
    </reaction>
</comment>
<dbReference type="GO" id="GO:0016652">
    <property type="term" value="F:oxidoreductase activity, acting on NAD(P)H as acceptor"/>
    <property type="evidence" value="ECO:0007669"/>
    <property type="project" value="InterPro"/>
</dbReference>
<name>A0A5N5X955_9EURO</name>
<keyword evidence="3" id="KW-0521">NADP</keyword>
<dbReference type="AlphaFoldDB" id="A0A5N5X955"/>
<comment type="function">
    <text evidence="5">Catalyzes the initial reaction in the xylose utilization pathway by reducing D-xylose into xylitol. Xylose is a major component of hemicelluloses such as xylan. Most fungi utilize D-xylose via three enzymatic reactions, xylose reductase (XR), xylitol dehydrogenase (XDH), and xylulokinase, to form xylulose 5-phosphate, which enters pentose phosphate pathway.</text>
</comment>
<dbReference type="FunFam" id="3.20.20.100:FF:000002">
    <property type="entry name" value="2,5-diketo-D-gluconic acid reductase A"/>
    <property type="match status" value="1"/>
</dbReference>
<dbReference type="InterPro" id="IPR036812">
    <property type="entry name" value="NAD(P)_OxRdtase_dom_sf"/>
</dbReference>
<evidence type="ECO:0000256" key="6">
    <source>
        <dbReference type="ARBA" id="ARBA00047534"/>
    </source>
</evidence>
<evidence type="ECO:0000256" key="2">
    <source>
        <dbReference type="ARBA" id="ARBA00012845"/>
    </source>
</evidence>
<dbReference type="PIRSF" id="PIRSF000097">
    <property type="entry name" value="AKR"/>
    <property type="match status" value="1"/>
</dbReference>
<dbReference type="GO" id="GO:0016616">
    <property type="term" value="F:oxidoreductase activity, acting on the CH-OH group of donors, NAD or NADP as acceptor"/>
    <property type="evidence" value="ECO:0007669"/>
    <property type="project" value="UniProtKB-ARBA"/>
</dbReference>
<protein>
    <recommendedName>
        <fullName evidence="2">D-xylose reductase [NAD(P)H]</fullName>
        <ecNumber evidence="2">1.1.1.307</ecNumber>
    </recommendedName>
</protein>
<dbReference type="PANTHER" id="PTHR43827:SF3">
    <property type="entry name" value="NADP-DEPENDENT OXIDOREDUCTASE DOMAIN-CONTAINING PROTEIN"/>
    <property type="match status" value="1"/>
</dbReference>
<feature type="active site" description="Proton donor" evidence="8">
    <location>
        <position position="65"/>
    </location>
</feature>
<evidence type="ECO:0000313" key="13">
    <source>
        <dbReference type="Proteomes" id="UP000326565"/>
    </source>
</evidence>
<evidence type="ECO:0000256" key="1">
    <source>
        <dbReference type="ARBA" id="ARBA00007905"/>
    </source>
</evidence>
<proteinExistence type="inferred from homology"/>
<dbReference type="Proteomes" id="UP000326565">
    <property type="component" value="Unassembled WGS sequence"/>
</dbReference>
<evidence type="ECO:0000256" key="4">
    <source>
        <dbReference type="ARBA" id="ARBA00023002"/>
    </source>
</evidence>
<dbReference type="PANTHER" id="PTHR43827">
    <property type="entry name" value="2,5-DIKETO-D-GLUCONIC ACID REDUCTASE"/>
    <property type="match status" value="1"/>
</dbReference>